<sequence length="186" mass="21107">MKSNGTSCKIPDKSILKKDSQLFDYSDSYQGSFSDDEGTIDSTRVGILFFSGKSKVTGLLFAIRNKIVGLFGLKTSGQMSDRQKLLNHFKCEPGEQRGLFRVFEKTENEVVLGEDDKHLNFRVSLFLDRISDDTGKKSLTITTTVKYNNLLGRVYFIFVRPFHKLIVPAMLKGMIKRIESEKSAKF</sequence>
<dbReference type="Pfam" id="PF11066">
    <property type="entry name" value="DUF2867"/>
    <property type="match status" value="1"/>
</dbReference>
<dbReference type="RefSeq" id="WP_199109424.1">
    <property type="nucleotide sequence ID" value="NZ_JAHWXQ010000002.1"/>
</dbReference>
<keyword evidence="2" id="KW-1185">Reference proteome</keyword>
<dbReference type="Proteomes" id="UP000774935">
    <property type="component" value="Unassembled WGS sequence"/>
</dbReference>
<dbReference type="InterPro" id="IPR021295">
    <property type="entry name" value="DUF2867"/>
</dbReference>
<reference evidence="1 2" key="1">
    <citation type="submission" date="2021-07" db="EMBL/GenBank/DDBJ databases">
        <authorList>
            <person name="Kim M.K."/>
        </authorList>
    </citation>
    <scope>NUCLEOTIDE SEQUENCE [LARGE SCALE GENOMIC DNA]</scope>
    <source>
        <strain evidence="1 2">HLY7-15</strain>
    </source>
</reference>
<gene>
    <name evidence="1" type="ORF">KYK27_07520</name>
</gene>
<organism evidence="1 2">
    <name type="scientific">Pontibacter populi</name>
    <dbReference type="NCBI Taxonomy" id="890055"/>
    <lineage>
        <taxon>Bacteria</taxon>
        <taxon>Pseudomonadati</taxon>
        <taxon>Bacteroidota</taxon>
        <taxon>Cytophagia</taxon>
        <taxon>Cytophagales</taxon>
        <taxon>Hymenobacteraceae</taxon>
        <taxon>Pontibacter</taxon>
    </lineage>
</organism>
<evidence type="ECO:0000313" key="1">
    <source>
        <dbReference type="EMBL" id="MBW3364886.1"/>
    </source>
</evidence>
<protein>
    <submittedName>
        <fullName evidence="1">DUF2867 domain-containing protein</fullName>
    </submittedName>
</protein>
<comment type="caution">
    <text evidence="1">The sequence shown here is derived from an EMBL/GenBank/DDBJ whole genome shotgun (WGS) entry which is preliminary data.</text>
</comment>
<dbReference type="EMBL" id="JAHWXQ010000002">
    <property type="protein sequence ID" value="MBW3364886.1"/>
    <property type="molecule type" value="Genomic_DNA"/>
</dbReference>
<name>A0ABS6XAI2_9BACT</name>
<proteinExistence type="predicted"/>
<evidence type="ECO:0000313" key="2">
    <source>
        <dbReference type="Proteomes" id="UP000774935"/>
    </source>
</evidence>
<accession>A0ABS6XAI2</accession>